<reference evidence="4 5" key="1">
    <citation type="submission" date="2024-07" db="EMBL/GenBank/DDBJ databases">
        <title>Draft sequence of the Neodothiora populina.</title>
        <authorList>
            <person name="Drown D.D."/>
            <person name="Schuette U.S."/>
            <person name="Buechlein A.B."/>
            <person name="Rusch D.R."/>
            <person name="Winton L.W."/>
            <person name="Adams G.A."/>
        </authorList>
    </citation>
    <scope>NUCLEOTIDE SEQUENCE [LARGE SCALE GENOMIC DNA]</scope>
    <source>
        <strain evidence="4 5">CPC 39397</strain>
    </source>
</reference>
<dbReference type="PANTHER" id="PTHR14430">
    <property type="entry name" value="RABIN3-RELATED"/>
    <property type="match status" value="1"/>
</dbReference>
<dbReference type="InterPro" id="IPR040351">
    <property type="entry name" value="RAB3IL/RAB3IP/Sec2"/>
</dbReference>
<dbReference type="EMBL" id="JBFMKM010000008">
    <property type="protein sequence ID" value="KAL1304372.1"/>
    <property type="molecule type" value="Genomic_DNA"/>
</dbReference>
<dbReference type="GeneID" id="95977076"/>
<comment type="caution">
    <text evidence="4">The sequence shown here is derived from an EMBL/GenBank/DDBJ whole genome shotgun (WGS) entry which is preliminary data.</text>
</comment>
<dbReference type="SUPFAM" id="SSF144284">
    <property type="entry name" value="Sec2 N-terminal region"/>
    <property type="match status" value="1"/>
</dbReference>
<dbReference type="InterPro" id="IPR009449">
    <property type="entry name" value="Sec2_N"/>
</dbReference>
<dbReference type="Proteomes" id="UP001562354">
    <property type="component" value="Unassembled WGS sequence"/>
</dbReference>
<feature type="coiled-coil region" evidence="2">
    <location>
        <begin position="147"/>
        <end position="203"/>
    </location>
</feature>
<keyword evidence="1 2" id="KW-0175">Coiled coil</keyword>
<dbReference type="Gene3D" id="6.10.140.910">
    <property type="match status" value="1"/>
</dbReference>
<evidence type="ECO:0000313" key="5">
    <source>
        <dbReference type="Proteomes" id="UP001562354"/>
    </source>
</evidence>
<evidence type="ECO:0000313" key="4">
    <source>
        <dbReference type="EMBL" id="KAL1304372.1"/>
    </source>
</evidence>
<protein>
    <recommendedName>
        <fullName evidence="3">GDP/GTP exchange factor Sec2 N-terminal domain-containing protein</fullName>
    </recommendedName>
</protein>
<feature type="coiled-coil region" evidence="2">
    <location>
        <begin position="29"/>
        <end position="63"/>
    </location>
</feature>
<accession>A0ABR3PE83</accession>
<evidence type="ECO:0000259" key="3">
    <source>
        <dbReference type="Pfam" id="PF06428"/>
    </source>
</evidence>
<proteinExistence type="predicted"/>
<feature type="domain" description="GDP/GTP exchange factor Sec2 N-terminal" evidence="3">
    <location>
        <begin position="133"/>
        <end position="203"/>
    </location>
</feature>
<organism evidence="4 5">
    <name type="scientific">Neodothiora populina</name>
    <dbReference type="NCBI Taxonomy" id="2781224"/>
    <lineage>
        <taxon>Eukaryota</taxon>
        <taxon>Fungi</taxon>
        <taxon>Dikarya</taxon>
        <taxon>Ascomycota</taxon>
        <taxon>Pezizomycotina</taxon>
        <taxon>Dothideomycetes</taxon>
        <taxon>Dothideomycetidae</taxon>
        <taxon>Dothideales</taxon>
        <taxon>Dothioraceae</taxon>
        <taxon>Neodothiora</taxon>
    </lineage>
</organism>
<name>A0ABR3PE83_9PEZI</name>
<dbReference type="PANTHER" id="PTHR14430:SF4">
    <property type="entry name" value="GDP_GTP EXCHANGE FACTOR SEC2 N-TERMINAL DOMAIN-CONTAINING PROTEIN"/>
    <property type="match status" value="1"/>
</dbReference>
<gene>
    <name evidence="4" type="ORF">AAFC00_003375</name>
</gene>
<dbReference type="Pfam" id="PF06428">
    <property type="entry name" value="Sec2p"/>
    <property type="match status" value="1"/>
</dbReference>
<keyword evidence="5" id="KW-1185">Reference proteome</keyword>
<dbReference type="RefSeq" id="XP_069200647.1">
    <property type="nucleotide sequence ID" value="XM_069342837.1"/>
</dbReference>
<sequence>MSEVIESEAREDSPSPNHSIVLCSACHSNPEDAQRIQNLEEEVRMLRDKATAAADKLADYEEEIRLLRGHRNDSPMDNAPLHLADGRPDLSRMASAPEHEVSPQRASFTRFSFLTSKKALPLPPSRPISREGFAEMEAALARETHLRVEAEKKASTVENEIEELSATLFEQANEMVSTERREKAQLVARVRQLEDDLSRIQSKDGERSRRLERIEEAMKRIDRVKSLLHP</sequence>
<evidence type="ECO:0000256" key="1">
    <source>
        <dbReference type="ARBA" id="ARBA00023054"/>
    </source>
</evidence>
<evidence type="ECO:0000256" key="2">
    <source>
        <dbReference type="SAM" id="Coils"/>
    </source>
</evidence>